<comment type="caution">
    <text evidence="2">The sequence shown here is derived from an EMBL/GenBank/DDBJ whole genome shotgun (WGS) entry which is preliminary data.</text>
</comment>
<gene>
    <name evidence="2" type="ORF">ACFFVB_07130</name>
</gene>
<proteinExistence type="predicted"/>
<organism evidence="2 3">
    <name type="scientific">Formosa undariae</name>
    <dbReference type="NCBI Taxonomy" id="1325436"/>
    <lineage>
        <taxon>Bacteria</taxon>
        <taxon>Pseudomonadati</taxon>
        <taxon>Bacteroidota</taxon>
        <taxon>Flavobacteriia</taxon>
        <taxon>Flavobacteriales</taxon>
        <taxon>Flavobacteriaceae</taxon>
        <taxon>Formosa</taxon>
    </lineage>
</organism>
<protein>
    <submittedName>
        <fullName evidence="2">Glycosyltransferase family 2 protein</fullName>
    </submittedName>
</protein>
<feature type="domain" description="Glycosyltransferase 2-like" evidence="1">
    <location>
        <begin position="8"/>
        <end position="129"/>
    </location>
</feature>
<evidence type="ECO:0000259" key="1">
    <source>
        <dbReference type="Pfam" id="PF00535"/>
    </source>
</evidence>
<sequence>MENQNLISIIIPTFNRASLIGETLDSVQAQTYTYWECIVIDDGSTDGTDQLMSEYIAKDSRFKYLHRPQDRLPGGNAARNYGFELSKGEYVNWFDSDDLMLPDFLSSKLNLLIENDSLDFSACYSQIFKNSPNNIINEAKPLITNSVNYIEDYMFNGLFFDTAGPLWRKSFLIKNNLKFDEVLLRSQERDFHFRILFANPNFSFVVKKHLFLSREGEDNSISKNFSKSFDLQLSNFMYFNNAFNLIYESDIKCDKIKLLRYIFYRQSVHFYTMFTMNNVSLNKQLYFYFKYFPALIKYLKGSKLGLEYFAKICFGSGIMLFFNKGYKFFHFPQFNYRKND</sequence>
<dbReference type="InterPro" id="IPR029044">
    <property type="entry name" value="Nucleotide-diphossugar_trans"/>
</dbReference>
<evidence type="ECO:0000313" key="3">
    <source>
        <dbReference type="Proteomes" id="UP001589605"/>
    </source>
</evidence>
<reference evidence="2 3" key="1">
    <citation type="submission" date="2024-09" db="EMBL/GenBank/DDBJ databases">
        <authorList>
            <person name="Sun Q."/>
            <person name="Mori K."/>
        </authorList>
    </citation>
    <scope>NUCLEOTIDE SEQUENCE [LARGE SCALE GENOMIC DNA]</scope>
    <source>
        <strain evidence="2 3">CECT 8286</strain>
    </source>
</reference>
<dbReference type="RefSeq" id="WP_382382028.1">
    <property type="nucleotide sequence ID" value="NZ_JBHMEZ010000003.1"/>
</dbReference>
<dbReference type="Pfam" id="PF00535">
    <property type="entry name" value="Glycos_transf_2"/>
    <property type="match status" value="1"/>
</dbReference>
<dbReference type="EMBL" id="JBHMEZ010000003">
    <property type="protein sequence ID" value="MFB9052852.1"/>
    <property type="molecule type" value="Genomic_DNA"/>
</dbReference>
<dbReference type="PANTHER" id="PTHR22916">
    <property type="entry name" value="GLYCOSYLTRANSFERASE"/>
    <property type="match status" value="1"/>
</dbReference>
<name>A0ABV5F088_9FLAO</name>
<dbReference type="SUPFAM" id="SSF53448">
    <property type="entry name" value="Nucleotide-diphospho-sugar transferases"/>
    <property type="match status" value="1"/>
</dbReference>
<dbReference type="InterPro" id="IPR001173">
    <property type="entry name" value="Glyco_trans_2-like"/>
</dbReference>
<dbReference type="CDD" id="cd00761">
    <property type="entry name" value="Glyco_tranf_GTA_type"/>
    <property type="match status" value="1"/>
</dbReference>
<evidence type="ECO:0000313" key="2">
    <source>
        <dbReference type="EMBL" id="MFB9052852.1"/>
    </source>
</evidence>
<dbReference type="Gene3D" id="3.90.550.10">
    <property type="entry name" value="Spore Coat Polysaccharide Biosynthesis Protein SpsA, Chain A"/>
    <property type="match status" value="1"/>
</dbReference>
<accession>A0ABV5F088</accession>
<keyword evidence="3" id="KW-1185">Reference proteome</keyword>
<dbReference type="Proteomes" id="UP001589605">
    <property type="component" value="Unassembled WGS sequence"/>
</dbReference>